<feature type="region of interest" description="Disordered" evidence="1">
    <location>
        <begin position="348"/>
        <end position="414"/>
    </location>
</feature>
<dbReference type="AlphaFoldDB" id="A0A396J9V9"/>
<sequence>MFKYMIKELKKSQMENRKFVPYGRLLSVIFQEGGILSALKDVGIYDNQKLGAVTGKIINGSTLVKMKLIPTNAHKKLDSDMHESDVISDLVTHHIPICKKDPLDVQRTYIMDFYKTYKKKIDLKDVPEEMYGGALPVAKGRKSKKKQITKEEYLADDATEKGTQKHQKAKKEKSAMSTIQEEVEDLDEVPFIRKRKRSAQETAEQLASERAASEQADSEKPLSPKKKREAALQTIRNKRTRDLKTAEGSKEDQAEQPEEEPCAKKAKNKPSVMPMYVPTAEQWLYARNYTRTGMAKLKELRQQKKREEQLKAAGYKLAPEKAAEFAALAAEVEKETVQEGLKLLSQALKDKQASEATSSEPASKASEAALPEAHSSGTSLKTDISTQIPDLPSSPSSSSTESDDQPLSQHIEKLLNIKPTKLTEFGTFDYEQTQIE</sequence>
<evidence type="ECO:0000313" key="2">
    <source>
        <dbReference type="EMBL" id="RHN74112.1"/>
    </source>
</evidence>
<feature type="compositionally biased region" description="Low complexity" evidence="1">
    <location>
        <begin position="354"/>
        <end position="373"/>
    </location>
</feature>
<feature type="region of interest" description="Disordered" evidence="1">
    <location>
        <begin position="157"/>
        <end position="182"/>
    </location>
</feature>
<feature type="compositionally biased region" description="Basic and acidic residues" evidence="1">
    <location>
        <begin position="240"/>
        <end position="253"/>
    </location>
</feature>
<dbReference type="EMBL" id="PSQE01000002">
    <property type="protein sequence ID" value="RHN74112.1"/>
    <property type="molecule type" value="Genomic_DNA"/>
</dbReference>
<accession>A0A396J9V9</accession>
<organism evidence="2">
    <name type="scientific">Medicago truncatula</name>
    <name type="common">Barrel medic</name>
    <name type="synonym">Medicago tribuloides</name>
    <dbReference type="NCBI Taxonomy" id="3880"/>
    <lineage>
        <taxon>Eukaryota</taxon>
        <taxon>Viridiplantae</taxon>
        <taxon>Streptophyta</taxon>
        <taxon>Embryophyta</taxon>
        <taxon>Tracheophyta</taxon>
        <taxon>Spermatophyta</taxon>
        <taxon>Magnoliopsida</taxon>
        <taxon>eudicotyledons</taxon>
        <taxon>Gunneridae</taxon>
        <taxon>Pentapetalae</taxon>
        <taxon>rosids</taxon>
        <taxon>fabids</taxon>
        <taxon>Fabales</taxon>
        <taxon>Fabaceae</taxon>
        <taxon>Papilionoideae</taxon>
        <taxon>50 kb inversion clade</taxon>
        <taxon>NPAAA clade</taxon>
        <taxon>Hologalegina</taxon>
        <taxon>IRL clade</taxon>
        <taxon>Trifolieae</taxon>
        <taxon>Medicago</taxon>
    </lineage>
</organism>
<dbReference type="Gramene" id="rna10095">
    <property type="protein sequence ID" value="RHN74112.1"/>
    <property type="gene ID" value="gene10095"/>
</dbReference>
<evidence type="ECO:0000256" key="1">
    <source>
        <dbReference type="SAM" id="MobiDB-lite"/>
    </source>
</evidence>
<feature type="region of interest" description="Disordered" evidence="1">
    <location>
        <begin position="196"/>
        <end position="272"/>
    </location>
</feature>
<feature type="compositionally biased region" description="Low complexity" evidence="1">
    <location>
        <begin position="389"/>
        <end position="408"/>
    </location>
</feature>
<dbReference type="Proteomes" id="UP000265566">
    <property type="component" value="Chromosome 2"/>
</dbReference>
<feature type="compositionally biased region" description="Polar residues" evidence="1">
    <location>
        <begin position="375"/>
        <end position="388"/>
    </location>
</feature>
<gene>
    <name evidence="2" type="ORF">MtrunA17_Chr2g0306501</name>
</gene>
<name>A0A396J9V9_MEDTR</name>
<protein>
    <submittedName>
        <fullName evidence="2">Uncharacterized protein</fullName>
    </submittedName>
</protein>
<proteinExistence type="predicted"/>
<reference evidence="2" key="1">
    <citation type="journal article" date="2018" name="Nat. Plants">
        <title>Whole-genome landscape of Medicago truncatula symbiotic genes.</title>
        <authorList>
            <person name="Pecrix Y."/>
            <person name="Gamas P."/>
            <person name="Carrere S."/>
        </authorList>
    </citation>
    <scope>NUCLEOTIDE SEQUENCE</scope>
    <source>
        <tissue evidence="2">Leaves</tissue>
    </source>
</reference>
<comment type="caution">
    <text evidence="2">The sequence shown here is derived from an EMBL/GenBank/DDBJ whole genome shotgun (WGS) entry which is preliminary data.</text>
</comment>